<proteinExistence type="predicted"/>
<name>A0ACC0PUY5_RHOML</name>
<reference evidence="1" key="1">
    <citation type="submission" date="2022-02" db="EMBL/GenBank/DDBJ databases">
        <title>Plant Genome Project.</title>
        <authorList>
            <person name="Zhang R.-G."/>
        </authorList>
    </citation>
    <scope>NUCLEOTIDE SEQUENCE</scope>
    <source>
        <strain evidence="1">AT1</strain>
    </source>
</reference>
<evidence type="ECO:0000313" key="1">
    <source>
        <dbReference type="EMBL" id="KAI8569572.1"/>
    </source>
</evidence>
<protein>
    <submittedName>
        <fullName evidence="1">Uncharacterized protein</fullName>
    </submittedName>
</protein>
<accession>A0ACC0PUY5</accession>
<dbReference type="Proteomes" id="UP001062846">
    <property type="component" value="Chromosome 2"/>
</dbReference>
<evidence type="ECO:0000313" key="2">
    <source>
        <dbReference type="Proteomes" id="UP001062846"/>
    </source>
</evidence>
<keyword evidence="2" id="KW-1185">Reference proteome</keyword>
<comment type="caution">
    <text evidence="1">The sequence shown here is derived from an EMBL/GenBank/DDBJ whole genome shotgun (WGS) entry which is preliminary data.</text>
</comment>
<gene>
    <name evidence="1" type="ORF">RHMOL_Rhmol02G0288600</name>
</gene>
<dbReference type="EMBL" id="CM046389">
    <property type="protein sequence ID" value="KAI8569572.1"/>
    <property type="molecule type" value="Genomic_DNA"/>
</dbReference>
<sequence length="339" mass="38604">MGLIGVLGSCLKRLTGFCKTGAVLALETLSLNSPWLHLSILSGVNVCFFRQFGRSVPKVDYLTLRHGFIMAHLAPQSHTMFDFQKYINRSLEKDFKVIVGISPLIWLFSVISLLLNTHGWYSHLWLPFIPLIILLIVGTKLLVIISEMAIRCQHRGEVVKGVLVVQPGDDLFWFNRPCLILYLLNFVLFQNAFQLAFMAWTWYEFGLRSCFHEHLDGILIKIFTGIIIQLLGSYITLPLYALVTQMGSTLKQTIFNERLTMALQDWRHRAMKRIEQKRQSGLTTMPMSSRPVIPSHHLSPVHLVRCHDSYSGGGEGASSSHQGEIEIEHIDELDEHHVV</sequence>
<organism evidence="1 2">
    <name type="scientific">Rhododendron molle</name>
    <name type="common">Chinese azalea</name>
    <name type="synonym">Azalea mollis</name>
    <dbReference type="NCBI Taxonomy" id="49168"/>
    <lineage>
        <taxon>Eukaryota</taxon>
        <taxon>Viridiplantae</taxon>
        <taxon>Streptophyta</taxon>
        <taxon>Embryophyta</taxon>
        <taxon>Tracheophyta</taxon>
        <taxon>Spermatophyta</taxon>
        <taxon>Magnoliopsida</taxon>
        <taxon>eudicotyledons</taxon>
        <taxon>Gunneridae</taxon>
        <taxon>Pentapetalae</taxon>
        <taxon>asterids</taxon>
        <taxon>Ericales</taxon>
        <taxon>Ericaceae</taxon>
        <taxon>Ericoideae</taxon>
        <taxon>Rhodoreae</taxon>
        <taxon>Rhododendron</taxon>
    </lineage>
</organism>